<sequence length="347" mass="40324">MKYNSFKELENEYSVPFSQGKYMEALTLLKNGIKSLPEEEFEKYLFNIILDKAQLNSKSKLYDECLKDLTYLVDRGYVCPLYWSRFSDPFTKNKDYTKLREKNDLQRSRQQENLSLEWEVLLPQNYTDGKRYPLFINLHGDGDNIAYHKEFWKAEELLNKGFIVVYIQSSQLISHNGYSWTKTVFYSPDQKNWPDSEQIRPISQSSYEISECYDSAYDEIKRCYDAISNEYSIDENSIIIGGFSGGAKAAIDIAMTNTVPVKGFIALCSSKPNSFTKDNIEELLHRGVKGVFMEGEKDVPVPKVDEMMKSFDDIGIPYQYYINDAIGHWYPDDLNDKLVQAVDFILR</sequence>
<dbReference type="SUPFAM" id="SSF53474">
    <property type="entry name" value="alpha/beta-Hydrolases"/>
    <property type="match status" value="1"/>
</dbReference>
<proteinExistence type="predicted"/>
<reference evidence="2" key="1">
    <citation type="submission" date="2019-08" db="EMBL/GenBank/DDBJ databases">
        <authorList>
            <person name="Kucharzyk K."/>
            <person name="Murdoch R.W."/>
            <person name="Higgins S."/>
            <person name="Loffler F."/>
        </authorList>
    </citation>
    <scope>NUCLEOTIDE SEQUENCE</scope>
</reference>
<dbReference type="AlphaFoldDB" id="A0A645C130"/>
<name>A0A645C130_9ZZZZ</name>
<evidence type="ECO:0000313" key="2">
    <source>
        <dbReference type="EMBL" id="MPM70631.1"/>
    </source>
</evidence>
<dbReference type="EMBL" id="VSSQ01023587">
    <property type="protein sequence ID" value="MPM70631.1"/>
    <property type="molecule type" value="Genomic_DNA"/>
</dbReference>
<accession>A0A645C130</accession>
<dbReference type="InterPro" id="IPR003140">
    <property type="entry name" value="PLipase/COase/thioEstase"/>
</dbReference>
<dbReference type="GO" id="GO:0016787">
    <property type="term" value="F:hydrolase activity"/>
    <property type="evidence" value="ECO:0007669"/>
    <property type="project" value="InterPro"/>
</dbReference>
<dbReference type="InterPro" id="IPR029058">
    <property type="entry name" value="AB_hydrolase_fold"/>
</dbReference>
<feature type="domain" description="Phospholipase/carboxylesterase/thioesterase" evidence="1">
    <location>
        <begin position="133"/>
        <end position="273"/>
    </location>
</feature>
<dbReference type="Gene3D" id="3.40.50.1820">
    <property type="entry name" value="alpha/beta hydrolase"/>
    <property type="match status" value="1"/>
</dbReference>
<organism evidence="2">
    <name type="scientific">bioreactor metagenome</name>
    <dbReference type="NCBI Taxonomy" id="1076179"/>
    <lineage>
        <taxon>unclassified sequences</taxon>
        <taxon>metagenomes</taxon>
        <taxon>ecological metagenomes</taxon>
    </lineage>
</organism>
<evidence type="ECO:0000259" key="1">
    <source>
        <dbReference type="Pfam" id="PF02230"/>
    </source>
</evidence>
<gene>
    <name evidence="2" type="ORF">SDC9_117586</name>
</gene>
<dbReference type="Pfam" id="PF02230">
    <property type="entry name" value="Abhydrolase_2"/>
    <property type="match status" value="1"/>
</dbReference>
<comment type="caution">
    <text evidence="2">The sequence shown here is derived from an EMBL/GenBank/DDBJ whole genome shotgun (WGS) entry which is preliminary data.</text>
</comment>
<protein>
    <recommendedName>
        <fullName evidence="1">Phospholipase/carboxylesterase/thioesterase domain-containing protein</fullName>
    </recommendedName>
</protein>